<organism evidence="5 6">
    <name type="scientific">Aeromicrobium senzhongii</name>
    <dbReference type="NCBI Taxonomy" id="2663859"/>
    <lineage>
        <taxon>Bacteria</taxon>
        <taxon>Bacillati</taxon>
        <taxon>Actinomycetota</taxon>
        <taxon>Actinomycetes</taxon>
        <taxon>Propionibacteriales</taxon>
        <taxon>Nocardioidaceae</taxon>
        <taxon>Aeromicrobium</taxon>
    </lineage>
</organism>
<feature type="transmembrane region" description="Helical" evidence="2">
    <location>
        <begin position="203"/>
        <end position="224"/>
    </location>
</feature>
<keyword evidence="2" id="KW-1133">Transmembrane helix</keyword>
<gene>
    <name evidence="5" type="ORF">H9L21_08925</name>
</gene>
<keyword evidence="6" id="KW-1185">Reference proteome</keyword>
<evidence type="ECO:0000313" key="5">
    <source>
        <dbReference type="EMBL" id="QNL93258.1"/>
    </source>
</evidence>
<feature type="chain" id="PRO_5046051597" evidence="3">
    <location>
        <begin position="25"/>
        <end position="230"/>
    </location>
</feature>
<dbReference type="Gene3D" id="2.60.40.2230">
    <property type="entry name" value="Uncharacterised protein YcnI-like PF07987, DUF1775"/>
    <property type="match status" value="1"/>
</dbReference>
<feature type="signal peptide" evidence="3">
    <location>
        <begin position="1"/>
        <end position="24"/>
    </location>
</feature>
<sequence length="230" mass="23353">MSFAQHAARTAALALGSSALVAVAAGAASAHVSVTPSSTAAGSYAVLTFSVGHGCGTSPTTKLAVQVPEEVLSVTPTVNPNWTVEKKMAKLESPSSDGHGAEQSERVAEVVYTAKTPLADGMRDTISLQLPLPEKEGEKLVFPVIQTCEEGETAWTQTYEEGEDEPESPAPFVVTTEAEGDGHGHGAAKAEDEPAEAGTGSDALGWSGVVLGALGLVAGGAALARTRSRG</sequence>
<dbReference type="CDD" id="cd08545">
    <property type="entry name" value="YcnI_like"/>
    <property type="match status" value="1"/>
</dbReference>
<dbReference type="Proteomes" id="UP000515871">
    <property type="component" value="Chromosome"/>
</dbReference>
<evidence type="ECO:0000313" key="6">
    <source>
        <dbReference type="Proteomes" id="UP000515871"/>
    </source>
</evidence>
<evidence type="ECO:0000256" key="1">
    <source>
        <dbReference type="SAM" id="MobiDB-lite"/>
    </source>
</evidence>
<feature type="region of interest" description="Disordered" evidence="1">
    <location>
        <begin position="160"/>
        <end position="204"/>
    </location>
</feature>
<feature type="compositionally biased region" description="Basic and acidic residues" evidence="1">
    <location>
        <begin position="180"/>
        <end position="192"/>
    </location>
</feature>
<dbReference type="InterPro" id="IPR038507">
    <property type="entry name" value="YcnI-like_sf"/>
</dbReference>
<keyword evidence="2" id="KW-0812">Transmembrane</keyword>
<evidence type="ECO:0000256" key="2">
    <source>
        <dbReference type="SAM" id="Phobius"/>
    </source>
</evidence>
<dbReference type="RefSeq" id="WP_154594823.1">
    <property type="nucleotide sequence ID" value="NZ_CP060587.1"/>
</dbReference>
<keyword evidence="3" id="KW-0732">Signal</keyword>
<evidence type="ECO:0000259" key="4">
    <source>
        <dbReference type="Pfam" id="PF07987"/>
    </source>
</evidence>
<evidence type="ECO:0000256" key="3">
    <source>
        <dbReference type="SAM" id="SignalP"/>
    </source>
</evidence>
<dbReference type="Pfam" id="PF07987">
    <property type="entry name" value="DUF1775"/>
    <property type="match status" value="1"/>
</dbReference>
<keyword evidence="2" id="KW-0472">Membrane</keyword>
<accession>A0ABX6SPH9</accession>
<proteinExistence type="predicted"/>
<protein>
    <submittedName>
        <fullName evidence="5">YcnI family protein</fullName>
    </submittedName>
</protein>
<name>A0ABX6SPH9_9ACTN</name>
<dbReference type="EMBL" id="CP060587">
    <property type="protein sequence ID" value="QNL93258.1"/>
    <property type="molecule type" value="Genomic_DNA"/>
</dbReference>
<dbReference type="InterPro" id="IPR012533">
    <property type="entry name" value="YcnI-copper_dom"/>
</dbReference>
<reference evidence="5 6" key="1">
    <citation type="submission" date="2020-08" db="EMBL/GenBank/DDBJ databases">
        <title>Novel species in genus Aeromicrobium.</title>
        <authorList>
            <person name="Zhang G."/>
        </authorList>
    </citation>
    <scope>NUCLEOTIDE SEQUENCE [LARGE SCALE GENOMIC DNA]</scope>
    <source>
        <strain evidence="6">zg-629</strain>
    </source>
</reference>
<feature type="domain" description="YncI copper-binding" evidence="4">
    <location>
        <begin position="31"/>
        <end position="173"/>
    </location>
</feature>